<dbReference type="EMBL" id="JACVVK020000064">
    <property type="protein sequence ID" value="KAK7496813.1"/>
    <property type="molecule type" value="Genomic_DNA"/>
</dbReference>
<reference evidence="1 2" key="1">
    <citation type="journal article" date="2023" name="Sci. Data">
        <title>Genome assembly of the Korean intertidal mud-creeper Batillaria attramentaria.</title>
        <authorList>
            <person name="Patra A.K."/>
            <person name="Ho P.T."/>
            <person name="Jun S."/>
            <person name="Lee S.J."/>
            <person name="Kim Y."/>
            <person name="Won Y.J."/>
        </authorList>
    </citation>
    <scope>NUCLEOTIDE SEQUENCE [LARGE SCALE GENOMIC DNA]</scope>
    <source>
        <strain evidence="1">Wonlab-2016</strain>
    </source>
</reference>
<keyword evidence="2" id="KW-1185">Reference proteome</keyword>
<comment type="caution">
    <text evidence="1">The sequence shown here is derived from an EMBL/GenBank/DDBJ whole genome shotgun (WGS) entry which is preliminary data.</text>
</comment>
<evidence type="ECO:0000313" key="1">
    <source>
        <dbReference type="EMBL" id="KAK7496813.1"/>
    </source>
</evidence>
<dbReference type="AlphaFoldDB" id="A0ABD0LC13"/>
<accession>A0ABD0LC13</accession>
<dbReference type="Proteomes" id="UP001519460">
    <property type="component" value="Unassembled WGS sequence"/>
</dbReference>
<gene>
    <name evidence="1" type="ORF">BaRGS_00012022</name>
</gene>
<proteinExistence type="predicted"/>
<sequence length="85" mass="9878">MTRKPSSVREGMEIWPKRGYPAMADGNARLEDFILGSTHRFWRQEDCLGERRTENSWICPAHTRERILMLERPLGNGSCLLPVIH</sequence>
<evidence type="ECO:0000313" key="2">
    <source>
        <dbReference type="Proteomes" id="UP001519460"/>
    </source>
</evidence>
<organism evidence="1 2">
    <name type="scientific">Batillaria attramentaria</name>
    <dbReference type="NCBI Taxonomy" id="370345"/>
    <lineage>
        <taxon>Eukaryota</taxon>
        <taxon>Metazoa</taxon>
        <taxon>Spiralia</taxon>
        <taxon>Lophotrochozoa</taxon>
        <taxon>Mollusca</taxon>
        <taxon>Gastropoda</taxon>
        <taxon>Caenogastropoda</taxon>
        <taxon>Sorbeoconcha</taxon>
        <taxon>Cerithioidea</taxon>
        <taxon>Batillariidae</taxon>
        <taxon>Batillaria</taxon>
    </lineage>
</organism>
<name>A0ABD0LC13_9CAEN</name>
<protein>
    <submittedName>
        <fullName evidence="1">Uncharacterized protein</fullName>
    </submittedName>
</protein>